<dbReference type="Gene3D" id="3.40.50.300">
    <property type="entry name" value="P-loop containing nucleotide triphosphate hydrolases"/>
    <property type="match status" value="1"/>
</dbReference>
<keyword evidence="2" id="KW-1185">Reference proteome</keyword>
<dbReference type="InterPro" id="IPR027417">
    <property type="entry name" value="P-loop_NTPase"/>
</dbReference>
<proteinExistence type="predicted"/>
<dbReference type="InterPro" id="IPR011990">
    <property type="entry name" value="TPR-like_helical_dom_sf"/>
</dbReference>
<evidence type="ECO:0000313" key="1">
    <source>
        <dbReference type="EMBL" id="KAB8075605.1"/>
    </source>
</evidence>
<dbReference type="PANTHER" id="PTHR46082:SF10">
    <property type="entry name" value="NB-ARC DOMAIN-CONTAINING PROTEIN"/>
    <property type="match status" value="1"/>
</dbReference>
<evidence type="ECO:0008006" key="3">
    <source>
        <dbReference type="Google" id="ProtNLM"/>
    </source>
</evidence>
<sequence>MPLAVIWNACSNVDWGTVFTQSTIRPNRPKEDVAAIALHFAHLAVSIVAVHGLSPKSKEKHLWLRNFLPDQLPRARIFLSHRPVLFIVHRLGGIVSLVQARLGAAYKTMCESAIVIRAVLRNPNITFLKALKTDDLYAREISSNFQQLLENYRVCLFVIIELAIWATGVDGEQLSLRIFNTMESTLVADETDPKFFIILYPRNPGFIDREPTFRSLRHALFYLEHLTFESHYMALEESAIELTYRFSVERPKASVIWVHASSIPRFQEGYRNILDECNVSKAYRRDSNKAMLVPAGGGWVEQQLHEWLLIIDNADEASLFTSEGNTKRHYLPECPHCSILITTRDRAAGVKFIRNCAQNLIEVGTLTQAESASLMSIVANNHPEELEMGELAGLLDHLPLVIVQATAFMEENTQAVSEYIELYNDSDETQMDLLCEPFEALGRDTEDPNALVTTLIVSINHIKERDSRAIEFLRSSVGTVGYGVRSMEILANMFPNATFENWTICGVYFPHVQSVLRFIPELHLDVLKKRGLYLQRGMAYYLWSQGRCNEAEELDLLILEEKKQYFDQGRWPEAERLDVYLIGTSRNLLGPHHDLTLTKMSNLATTYERKSIFGEGHEDTIDAMAQLGSLYLDLSKLEVAEGLIRSAWYWRRRKTWRQEAEELITKTIREIKKTLGSGHSWCPQNKSNLVDIYMEKRHWDKAEELLLQVLEGIERNRAVPYDILPNKQTLLTIYWHKGHINNSEKLASHPFTLKCKYFVAMLLRHGNEAEATQLLIEVTNEEEDILGAFHDDTLISSYKYAFGNDSGHANDDWEVIDKLLEQFHLTI</sequence>
<reference evidence="1 2" key="1">
    <citation type="submission" date="2019-04" db="EMBL/GenBank/DDBJ databases">
        <title>Friends and foes A comparative genomics study of 23 Aspergillus species from section Flavi.</title>
        <authorList>
            <consortium name="DOE Joint Genome Institute"/>
            <person name="Kjaerbolling I."/>
            <person name="Vesth T."/>
            <person name="Frisvad J.C."/>
            <person name="Nybo J.L."/>
            <person name="Theobald S."/>
            <person name="Kildgaard S."/>
            <person name="Isbrandt T."/>
            <person name="Kuo A."/>
            <person name="Sato A."/>
            <person name="Lyhne E.K."/>
            <person name="Kogle M.E."/>
            <person name="Wiebenga A."/>
            <person name="Kun R.S."/>
            <person name="Lubbers R.J."/>
            <person name="Makela M.R."/>
            <person name="Barry K."/>
            <person name="Chovatia M."/>
            <person name="Clum A."/>
            <person name="Daum C."/>
            <person name="Haridas S."/>
            <person name="He G."/>
            <person name="LaButti K."/>
            <person name="Lipzen A."/>
            <person name="Mondo S."/>
            <person name="Riley R."/>
            <person name="Salamov A."/>
            <person name="Simmons B.A."/>
            <person name="Magnuson J.K."/>
            <person name="Henrissat B."/>
            <person name="Mortensen U.H."/>
            <person name="Larsen T.O."/>
            <person name="Devries R.P."/>
            <person name="Grigoriev I.V."/>
            <person name="Machida M."/>
            <person name="Baker S.E."/>
            <person name="Andersen M.R."/>
        </authorList>
    </citation>
    <scope>NUCLEOTIDE SEQUENCE [LARGE SCALE GENOMIC DNA]</scope>
    <source>
        <strain evidence="1 2">CBS 151.66</strain>
    </source>
</reference>
<accession>A0A5N5X6A1</accession>
<evidence type="ECO:0000313" key="2">
    <source>
        <dbReference type="Proteomes" id="UP000326565"/>
    </source>
</evidence>
<name>A0A5N5X6A1_9EURO</name>
<dbReference type="PANTHER" id="PTHR46082">
    <property type="entry name" value="ATP/GTP-BINDING PROTEIN-RELATED"/>
    <property type="match status" value="1"/>
</dbReference>
<dbReference type="Gene3D" id="1.25.40.10">
    <property type="entry name" value="Tetratricopeptide repeat domain"/>
    <property type="match status" value="2"/>
</dbReference>
<dbReference type="OrthoDB" id="5986190at2759"/>
<gene>
    <name evidence="1" type="ORF">BDV29DRAFT_190103</name>
</gene>
<dbReference type="SUPFAM" id="SSF52540">
    <property type="entry name" value="P-loop containing nucleoside triphosphate hydrolases"/>
    <property type="match status" value="1"/>
</dbReference>
<dbReference type="Proteomes" id="UP000326565">
    <property type="component" value="Unassembled WGS sequence"/>
</dbReference>
<organism evidence="1 2">
    <name type="scientific">Aspergillus leporis</name>
    <dbReference type="NCBI Taxonomy" id="41062"/>
    <lineage>
        <taxon>Eukaryota</taxon>
        <taxon>Fungi</taxon>
        <taxon>Dikarya</taxon>
        <taxon>Ascomycota</taxon>
        <taxon>Pezizomycotina</taxon>
        <taxon>Eurotiomycetes</taxon>
        <taxon>Eurotiomycetidae</taxon>
        <taxon>Eurotiales</taxon>
        <taxon>Aspergillaceae</taxon>
        <taxon>Aspergillus</taxon>
        <taxon>Aspergillus subgen. Circumdati</taxon>
    </lineage>
</organism>
<protein>
    <recommendedName>
        <fullName evidence="3">NB-ARC domain-containing protein</fullName>
    </recommendedName>
</protein>
<dbReference type="AlphaFoldDB" id="A0A5N5X6A1"/>
<dbReference type="EMBL" id="ML732192">
    <property type="protein sequence ID" value="KAB8075605.1"/>
    <property type="molecule type" value="Genomic_DNA"/>
</dbReference>
<dbReference type="InterPro" id="IPR053137">
    <property type="entry name" value="NLR-like"/>
</dbReference>